<dbReference type="SMART" id="SM00324">
    <property type="entry name" value="RhoGAP"/>
    <property type="match status" value="1"/>
</dbReference>
<dbReference type="CDD" id="cd00159">
    <property type="entry name" value="RhoGAP"/>
    <property type="match status" value="1"/>
</dbReference>
<sequence length="227" mass="25300">MQCSYDARGNSVPTILLLIQMRLYEQGGLRAEGIFRINAENTQEEYVKDQLNNGVVPESVDVHCLAGFLPSTLVHAWFRELPTGLLDSLSSEQEEQINKMNARNIDTVFAPNMAQMVDPLTALMHAVQVMNFLMMLILKTLKERQDPTLDDASLSNADPSDENGHASPELHLESCRKEATEHVRRDSGSANGGCRLPREVPAMRLQRVDVVAKGWWRVEAAGDGYGH</sequence>
<dbReference type="Proteomes" id="UP000734854">
    <property type="component" value="Unassembled WGS sequence"/>
</dbReference>
<dbReference type="Gene3D" id="1.10.555.10">
    <property type="entry name" value="Rho GTPase activation protein"/>
    <property type="match status" value="1"/>
</dbReference>
<evidence type="ECO:0000313" key="5">
    <source>
        <dbReference type="Proteomes" id="UP000734854"/>
    </source>
</evidence>
<reference evidence="4 5" key="1">
    <citation type="submission" date="2020-08" db="EMBL/GenBank/DDBJ databases">
        <title>Plant Genome Project.</title>
        <authorList>
            <person name="Zhang R.-G."/>
        </authorList>
    </citation>
    <scope>NUCLEOTIDE SEQUENCE [LARGE SCALE GENOMIC DNA]</scope>
    <source>
        <tissue evidence="4">Rhizome</tissue>
    </source>
</reference>
<gene>
    <name evidence="4" type="ORF">ZIOFF_064590</name>
</gene>
<evidence type="ECO:0000313" key="4">
    <source>
        <dbReference type="EMBL" id="KAG6475372.1"/>
    </source>
</evidence>
<dbReference type="InterPro" id="IPR000198">
    <property type="entry name" value="RhoGAP_dom"/>
</dbReference>
<name>A0A8J5EW73_ZINOF</name>
<organism evidence="4 5">
    <name type="scientific">Zingiber officinale</name>
    <name type="common">Ginger</name>
    <name type="synonym">Amomum zingiber</name>
    <dbReference type="NCBI Taxonomy" id="94328"/>
    <lineage>
        <taxon>Eukaryota</taxon>
        <taxon>Viridiplantae</taxon>
        <taxon>Streptophyta</taxon>
        <taxon>Embryophyta</taxon>
        <taxon>Tracheophyta</taxon>
        <taxon>Spermatophyta</taxon>
        <taxon>Magnoliopsida</taxon>
        <taxon>Liliopsida</taxon>
        <taxon>Zingiberales</taxon>
        <taxon>Zingiberaceae</taxon>
        <taxon>Zingiber</taxon>
    </lineage>
</organism>
<dbReference type="PANTHER" id="PTHR23177:SF64">
    <property type="entry name" value="RHO GTPASE-ACTIVATING PROTEIN 1"/>
    <property type="match status" value="1"/>
</dbReference>
<dbReference type="SUPFAM" id="SSF48350">
    <property type="entry name" value="GTPase activation domain, GAP"/>
    <property type="match status" value="1"/>
</dbReference>
<feature type="region of interest" description="Disordered" evidence="2">
    <location>
        <begin position="149"/>
        <end position="170"/>
    </location>
</feature>
<dbReference type="InterPro" id="IPR044785">
    <property type="entry name" value="RopGAP1-5"/>
</dbReference>
<dbReference type="InterPro" id="IPR008936">
    <property type="entry name" value="Rho_GTPase_activation_prot"/>
</dbReference>
<protein>
    <recommendedName>
        <fullName evidence="3">Rho-GAP domain-containing protein</fullName>
    </recommendedName>
</protein>
<evidence type="ECO:0000256" key="2">
    <source>
        <dbReference type="SAM" id="MobiDB-lite"/>
    </source>
</evidence>
<evidence type="ECO:0000256" key="1">
    <source>
        <dbReference type="ARBA" id="ARBA00022468"/>
    </source>
</evidence>
<dbReference type="AlphaFoldDB" id="A0A8J5EW73"/>
<feature type="domain" description="Rho-GAP" evidence="3">
    <location>
        <begin position="10"/>
        <end position="141"/>
    </location>
</feature>
<keyword evidence="5" id="KW-1185">Reference proteome</keyword>
<dbReference type="PANTHER" id="PTHR23177">
    <property type="entry name" value="MKIAA1688 PROTEIN"/>
    <property type="match status" value="1"/>
</dbReference>
<accession>A0A8J5EW73</accession>
<dbReference type="GO" id="GO:0007165">
    <property type="term" value="P:signal transduction"/>
    <property type="evidence" value="ECO:0007669"/>
    <property type="project" value="InterPro"/>
</dbReference>
<dbReference type="GO" id="GO:0005096">
    <property type="term" value="F:GTPase activator activity"/>
    <property type="evidence" value="ECO:0007669"/>
    <property type="project" value="UniProtKB-KW"/>
</dbReference>
<dbReference type="EMBL" id="JACMSC010000018">
    <property type="protein sequence ID" value="KAG6475372.1"/>
    <property type="molecule type" value="Genomic_DNA"/>
</dbReference>
<evidence type="ECO:0000259" key="3">
    <source>
        <dbReference type="SMART" id="SM00324"/>
    </source>
</evidence>
<keyword evidence="1" id="KW-0343">GTPase activation</keyword>
<proteinExistence type="predicted"/>
<comment type="caution">
    <text evidence="4">The sequence shown here is derived from an EMBL/GenBank/DDBJ whole genome shotgun (WGS) entry which is preliminary data.</text>
</comment>